<evidence type="ECO:0000256" key="6">
    <source>
        <dbReference type="SAM" id="Phobius"/>
    </source>
</evidence>
<feature type="transmembrane region" description="Helical" evidence="6">
    <location>
        <begin position="282"/>
        <end position="303"/>
    </location>
</feature>
<feature type="transmembrane region" description="Helical" evidence="6">
    <location>
        <begin position="165"/>
        <end position="183"/>
    </location>
</feature>
<name>E0PFQ3_STREI</name>
<dbReference type="Pfam" id="PF00892">
    <property type="entry name" value="EamA"/>
    <property type="match status" value="2"/>
</dbReference>
<evidence type="ECO:0000256" key="5">
    <source>
        <dbReference type="ARBA" id="ARBA00023136"/>
    </source>
</evidence>
<keyword evidence="5 6" id="KW-0472">Membrane</keyword>
<proteinExistence type="inferred from homology"/>
<feature type="transmembrane region" description="Helical" evidence="6">
    <location>
        <begin position="255"/>
        <end position="276"/>
    </location>
</feature>
<accession>E0PFQ3</accession>
<feature type="transmembrane region" description="Helical" evidence="6">
    <location>
        <begin position="190"/>
        <end position="210"/>
    </location>
</feature>
<dbReference type="EMBL" id="AEEL01000021">
    <property type="protein sequence ID" value="EFM26930.1"/>
    <property type="molecule type" value="Genomic_DNA"/>
</dbReference>
<comment type="caution">
    <text evidence="8">The sequence shown here is derived from an EMBL/GenBank/DDBJ whole genome shotgun (WGS) entry which is preliminary data.</text>
</comment>
<evidence type="ECO:0000256" key="4">
    <source>
        <dbReference type="ARBA" id="ARBA00022989"/>
    </source>
</evidence>
<organism evidence="8 9">
    <name type="scientific">Streptococcus equinus ATCC 700338</name>
    <dbReference type="NCBI Taxonomy" id="864569"/>
    <lineage>
        <taxon>Bacteria</taxon>
        <taxon>Bacillati</taxon>
        <taxon>Bacillota</taxon>
        <taxon>Bacilli</taxon>
        <taxon>Lactobacillales</taxon>
        <taxon>Streptococcaceae</taxon>
        <taxon>Streptococcus</taxon>
    </lineage>
</organism>
<evidence type="ECO:0000313" key="8">
    <source>
        <dbReference type="EMBL" id="EFM26930.1"/>
    </source>
</evidence>
<evidence type="ECO:0000256" key="1">
    <source>
        <dbReference type="ARBA" id="ARBA00004127"/>
    </source>
</evidence>
<dbReference type="PANTHER" id="PTHR32322">
    <property type="entry name" value="INNER MEMBRANE TRANSPORTER"/>
    <property type="match status" value="1"/>
</dbReference>
<keyword evidence="3 6" id="KW-0812">Transmembrane</keyword>
<keyword evidence="9" id="KW-1185">Reference proteome</keyword>
<dbReference type="InterPro" id="IPR037185">
    <property type="entry name" value="EmrE-like"/>
</dbReference>
<dbReference type="InterPro" id="IPR000620">
    <property type="entry name" value="EamA_dom"/>
</dbReference>
<protein>
    <submittedName>
        <fullName evidence="8">Putative membrane protein</fullName>
    </submittedName>
</protein>
<evidence type="ECO:0000259" key="7">
    <source>
        <dbReference type="Pfam" id="PF00892"/>
    </source>
</evidence>
<feature type="transmembrane region" description="Helical" evidence="6">
    <location>
        <begin position="136"/>
        <end position="153"/>
    </location>
</feature>
<dbReference type="HOGENOM" id="CLU_033863_19_0_9"/>
<dbReference type="SUPFAM" id="SSF103481">
    <property type="entry name" value="Multidrug resistance efflux transporter EmrE"/>
    <property type="match status" value="2"/>
</dbReference>
<comment type="subcellular location">
    <subcellularLocation>
        <location evidence="1">Endomembrane system</location>
        <topology evidence="1">Multi-pass membrane protein</topology>
    </subcellularLocation>
</comment>
<reference evidence="8 9" key="1">
    <citation type="submission" date="2010-07" db="EMBL/GenBank/DDBJ databases">
        <authorList>
            <person name="Muzny D."/>
            <person name="Qin X."/>
            <person name="Deng J."/>
            <person name="Jiang H."/>
            <person name="Liu Y."/>
            <person name="Qu J."/>
            <person name="Song X.-Z."/>
            <person name="Zhang L."/>
            <person name="Thornton R."/>
            <person name="Coyle M."/>
            <person name="Francisco L."/>
            <person name="Jackson L."/>
            <person name="Javaid M."/>
            <person name="Korchina V."/>
            <person name="Kovar C."/>
            <person name="Mata R."/>
            <person name="Mathew T."/>
            <person name="Ngo R."/>
            <person name="Nguyen L."/>
            <person name="Nguyen N."/>
            <person name="Okwuonu G."/>
            <person name="Ongeri F."/>
            <person name="Pham C."/>
            <person name="Simmons D."/>
            <person name="Wilczek-Boney K."/>
            <person name="Hale W."/>
            <person name="Jakkamsetti A."/>
            <person name="Pham P."/>
            <person name="Ruth R."/>
            <person name="San Lucas F."/>
            <person name="Warren J."/>
            <person name="Zhang J."/>
            <person name="Zhao Z."/>
            <person name="Zhou C."/>
            <person name="Zhu D."/>
            <person name="Lee S."/>
            <person name="Bess C."/>
            <person name="Blankenburg K."/>
            <person name="Forbes L."/>
            <person name="Fu Q."/>
            <person name="Gubbala S."/>
            <person name="Hirani K."/>
            <person name="Jayaseelan J.C."/>
            <person name="Lara F."/>
            <person name="Munidasa M."/>
            <person name="Palculict T."/>
            <person name="Patil S."/>
            <person name="Pu L.-L."/>
            <person name="Saada N."/>
            <person name="Tang L."/>
            <person name="Weissenberger G."/>
            <person name="Zhu Y."/>
            <person name="Hemphill L."/>
            <person name="Shang Y."/>
            <person name="Youmans B."/>
            <person name="Ayvaz T."/>
            <person name="Ross M."/>
            <person name="Santibanez J."/>
            <person name="Aqrawi P."/>
            <person name="Gross S."/>
            <person name="Joshi V."/>
            <person name="Fowler G."/>
            <person name="Nazareth L."/>
            <person name="Reid J."/>
            <person name="Worley K."/>
            <person name="Petrosino J."/>
            <person name="Highlander S."/>
            <person name="Gibbs R."/>
        </authorList>
    </citation>
    <scope>NUCLEOTIDE SEQUENCE [LARGE SCALE GENOMIC DNA]</scope>
    <source>
        <strain evidence="8 9">ATCC 700338</strain>
    </source>
</reference>
<gene>
    <name evidence="8" type="ORF">HMPREF9319_1676</name>
</gene>
<feature type="transmembrane region" description="Helical" evidence="6">
    <location>
        <begin position="15"/>
        <end position="35"/>
    </location>
</feature>
<dbReference type="AlphaFoldDB" id="E0PFQ3"/>
<dbReference type="Proteomes" id="UP000004290">
    <property type="component" value="Unassembled WGS sequence"/>
</dbReference>
<feature type="transmembrane region" description="Helical" evidence="6">
    <location>
        <begin position="222"/>
        <end position="243"/>
    </location>
</feature>
<feature type="transmembrane region" description="Helical" evidence="6">
    <location>
        <begin position="41"/>
        <end position="63"/>
    </location>
</feature>
<dbReference type="PANTHER" id="PTHR32322:SF2">
    <property type="entry name" value="EAMA DOMAIN-CONTAINING PROTEIN"/>
    <property type="match status" value="1"/>
</dbReference>
<dbReference type="GO" id="GO:0016020">
    <property type="term" value="C:membrane"/>
    <property type="evidence" value="ECO:0007669"/>
    <property type="project" value="UniProtKB-SubCell"/>
</dbReference>
<evidence type="ECO:0000256" key="2">
    <source>
        <dbReference type="ARBA" id="ARBA00007362"/>
    </source>
</evidence>
<keyword evidence="4 6" id="KW-1133">Transmembrane helix</keyword>
<evidence type="ECO:0000313" key="9">
    <source>
        <dbReference type="Proteomes" id="UP000004290"/>
    </source>
</evidence>
<evidence type="ECO:0000256" key="3">
    <source>
        <dbReference type="ARBA" id="ARBA00022692"/>
    </source>
</evidence>
<feature type="transmembrane region" description="Helical" evidence="6">
    <location>
        <begin position="75"/>
        <end position="96"/>
    </location>
</feature>
<comment type="similarity">
    <text evidence="2">Belongs to the EamA transporter family.</text>
</comment>
<dbReference type="InterPro" id="IPR050638">
    <property type="entry name" value="AA-Vitamin_Transporters"/>
</dbReference>
<feature type="domain" description="EamA" evidence="7">
    <location>
        <begin position="12"/>
        <end position="150"/>
    </location>
</feature>
<sequence>MLNGVKMNKNLKGTIMVLMAGIAWGISGISGQYLMTHGLNINLLTSMRLIVSGLLLTVMAIISQPQHFFRAIKQLKVLGGIAVFAIIGLLMNQYAYLMAIHYTNAGTATVLQYVAPIIILAYVSLKNKQLPTLSEFFAILFAILGTFIIATHGHFDGLAMTPKGFFWGIFSAVTYSFYIVLPVKLIRKFGSFTVIGLGMLMGGIVFPIMTRSWQYPLVLTSGNWLALFGIIIIGTVFAYTFFLKGTTIIGAVKGSLLAAVEPVSSVFFSVTIMHEIFYPMDFVGMIFIIVAVLTVSLHDLIAVRKQLH</sequence>
<feature type="transmembrane region" description="Helical" evidence="6">
    <location>
        <begin position="102"/>
        <end position="124"/>
    </location>
</feature>
<feature type="domain" description="EamA" evidence="7">
    <location>
        <begin position="163"/>
        <end position="296"/>
    </location>
</feature>